<gene>
    <name evidence="5" type="ORF">dnm_003860</name>
</gene>
<evidence type="ECO:0000313" key="5">
    <source>
        <dbReference type="EMBL" id="QTA84392.1"/>
    </source>
</evidence>
<dbReference type="GO" id="GO:0030246">
    <property type="term" value="F:carbohydrate binding"/>
    <property type="evidence" value="ECO:0007669"/>
    <property type="project" value="UniProtKB-ARBA"/>
</dbReference>
<dbReference type="KEGG" id="dmm:dnm_003860"/>
<dbReference type="Gene3D" id="3.40.50.2300">
    <property type="match status" value="2"/>
</dbReference>
<name>A0A975BFD4_9BACT</name>
<evidence type="ECO:0000313" key="6">
    <source>
        <dbReference type="Proteomes" id="UP000663722"/>
    </source>
</evidence>
<dbReference type="Pfam" id="PF13407">
    <property type="entry name" value="Peripla_BP_4"/>
    <property type="match status" value="1"/>
</dbReference>
<dbReference type="GO" id="GO:0030313">
    <property type="term" value="C:cell envelope"/>
    <property type="evidence" value="ECO:0007669"/>
    <property type="project" value="UniProtKB-SubCell"/>
</dbReference>
<dbReference type="PANTHER" id="PTHR46847:SF1">
    <property type="entry name" value="D-ALLOSE-BINDING PERIPLASMIC PROTEIN-RELATED"/>
    <property type="match status" value="1"/>
</dbReference>
<reference evidence="5" key="1">
    <citation type="journal article" date="2021" name="Microb. Physiol.">
        <title>Proteogenomic Insights into the Physiology of Marine, Sulfate-Reducing, Filamentous Desulfonema limicola and Desulfonema magnum.</title>
        <authorList>
            <person name="Schnaars V."/>
            <person name="Wohlbrand L."/>
            <person name="Scheve S."/>
            <person name="Hinrichs C."/>
            <person name="Reinhardt R."/>
            <person name="Rabus R."/>
        </authorList>
    </citation>
    <scope>NUCLEOTIDE SEQUENCE</scope>
    <source>
        <strain evidence="5">4be13</strain>
    </source>
</reference>
<evidence type="ECO:0000256" key="3">
    <source>
        <dbReference type="ARBA" id="ARBA00022729"/>
    </source>
</evidence>
<dbReference type="PANTHER" id="PTHR46847">
    <property type="entry name" value="D-ALLOSE-BINDING PERIPLASMIC PROTEIN-RELATED"/>
    <property type="match status" value="1"/>
</dbReference>
<comment type="subcellular location">
    <subcellularLocation>
        <location evidence="1">Cell envelope</location>
    </subcellularLocation>
</comment>
<feature type="domain" description="Periplasmic binding protein" evidence="4">
    <location>
        <begin position="36"/>
        <end position="284"/>
    </location>
</feature>
<keyword evidence="6" id="KW-1185">Reference proteome</keyword>
<sequence length="316" mass="34807">MELKNIFMVLFLALTLSLMGYPAMASESIYIISHAGAGDPFWKVEFKGARAAANETGATLTILAPETPNDIAQEAELLNSAIRTRPAGIAVTIPDADKFSDALKSARNKGIPVIAFNVRPDDNDRVKNPYLAYIGMEEYLAGKVAGQHAFLSGKINKRVVVINHQTGHMGLEARFKGICDILSSKEIIVDKLDTNTDPRRLLKDTLEYLKKHSEVSAVFCLGPSSLHFIGKLIKKKKLDLYLCSFDISSDTLNFIKQGVADFTIDQQPYMQGYLSVNLLILAARFKMSPPDINTGVGIIDRSNVEAVENFAKQNIR</sequence>
<evidence type="ECO:0000256" key="1">
    <source>
        <dbReference type="ARBA" id="ARBA00004196"/>
    </source>
</evidence>
<dbReference type="SUPFAM" id="SSF53822">
    <property type="entry name" value="Periplasmic binding protein-like I"/>
    <property type="match status" value="1"/>
</dbReference>
<dbReference type="RefSeq" id="WP_207680900.1">
    <property type="nucleotide sequence ID" value="NZ_CP061800.1"/>
</dbReference>
<dbReference type="Proteomes" id="UP000663722">
    <property type="component" value="Chromosome"/>
</dbReference>
<protein>
    <submittedName>
        <fullName evidence="5">Periplasmic binding domain-containing protein</fullName>
    </submittedName>
</protein>
<keyword evidence="3" id="KW-0732">Signal</keyword>
<comment type="similarity">
    <text evidence="2">Belongs to the bacterial solute-binding protein 2 family.</text>
</comment>
<dbReference type="InterPro" id="IPR028082">
    <property type="entry name" value="Peripla_BP_I"/>
</dbReference>
<organism evidence="5 6">
    <name type="scientific">Desulfonema magnum</name>
    <dbReference type="NCBI Taxonomy" id="45655"/>
    <lineage>
        <taxon>Bacteria</taxon>
        <taxon>Pseudomonadati</taxon>
        <taxon>Thermodesulfobacteriota</taxon>
        <taxon>Desulfobacteria</taxon>
        <taxon>Desulfobacterales</taxon>
        <taxon>Desulfococcaceae</taxon>
        <taxon>Desulfonema</taxon>
    </lineage>
</organism>
<evidence type="ECO:0000256" key="2">
    <source>
        <dbReference type="ARBA" id="ARBA00007639"/>
    </source>
</evidence>
<proteinExistence type="inferred from homology"/>
<accession>A0A975BFD4</accession>
<dbReference type="EMBL" id="CP061800">
    <property type="protein sequence ID" value="QTA84392.1"/>
    <property type="molecule type" value="Genomic_DNA"/>
</dbReference>
<dbReference type="AlphaFoldDB" id="A0A975BFD4"/>
<dbReference type="InterPro" id="IPR025997">
    <property type="entry name" value="SBP_2_dom"/>
</dbReference>
<evidence type="ECO:0000259" key="4">
    <source>
        <dbReference type="Pfam" id="PF13407"/>
    </source>
</evidence>